<dbReference type="Gene3D" id="3.30.30.30">
    <property type="match status" value="1"/>
</dbReference>
<dbReference type="Gene3D" id="1.20.1270.10">
    <property type="match status" value="1"/>
</dbReference>
<keyword evidence="3" id="KW-0067">ATP-binding</keyword>
<dbReference type="PANTHER" id="PTHR19375">
    <property type="entry name" value="HEAT SHOCK PROTEIN 70KDA"/>
    <property type="match status" value="1"/>
</dbReference>
<keyword evidence="2" id="KW-0547">Nucleotide-binding</keyword>
<dbReference type="FunFam" id="3.90.640.10:FF:000010">
    <property type="entry name" value="heat shock 70 kDa protein 14"/>
    <property type="match status" value="1"/>
</dbReference>
<dbReference type="Gene3D" id="3.90.640.10">
    <property type="entry name" value="Actin, Chain A, domain 4"/>
    <property type="match status" value="1"/>
</dbReference>
<dbReference type="NCBIfam" id="NF001413">
    <property type="entry name" value="PRK00290.1"/>
    <property type="match status" value="1"/>
</dbReference>
<evidence type="ECO:0000256" key="3">
    <source>
        <dbReference type="ARBA" id="ARBA00022840"/>
    </source>
</evidence>
<evidence type="ECO:0000256" key="4">
    <source>
        <dbReference type="SAM" id="MobiDB-lite"/>
    </source>
</evidence>
<dbReference type="PROSITE" id="PS00329">
    <property type="entry name" value="HSP70_2"/>
    <property type="match status" value="1"/>
</dbReference>
<evidence type="ECO:0000313" key="5">
    <source>
        <dbReference type="EMBL" id="QHS92579.1"/>
    </source>
</evidence>
<dbReference type="InterPro" id="IPR043129">
    <property type="entry name" value="ATPase_NBD"/>
</dbReference>
<proteinExistence type="inferred from homology"/>
<dbReference type="InterPro" id="IPR018181">
    <property type="entry name" value="Heat_shock_70_CS"/>
</dbReference>
<dbReference type="PROSITE" id="PS01036">
    <property type="entry name" value="HSP70_3"/>
    <property type="match status" value="1"/>
</dbReference>
<dbReference type="AlphaFoldDB" id="A0A6C0BLX0"/>
<dbReference type="InterPro" id="IPR029047">
    <property type="entry name" value="HSP70_peptide-bd_sf"/>
</dbReference>
<sequence length="648" mass="72476">MEKDYIIGIDLGTTYSCVAVWKNGHVEIIPNDMGGTSTPSYVSFTECERYVGQLAKDQAVRNPQNTVYDIKRLIGRRIDDQAIQSDLKQWPFTVTGNAQQQPTISTRYKNETHTFFPEEISAMILERLKIYAQDYLNFPVTKAVITVPAYFTDSQRQATADAARIAGLQCMRIINEPTAAALAYGLDKISLNEEKVLIYDLGGGTLDVSLLEIENGTFEVIATSGDAYLGGEDFDHQIVVEMCRQFNQRKPPDVPPIETNPKALRKLKMECEKAKIALSTLTQTNLDIDALHQGVDFSSTLSRTQLEELCLDLFKKCLDPVKKILEDAQIQKHQIQEIVLIGGSTRIPWLQQQLKNFFGGKELNKSVHPDEAVARGAAIQGSILSKNSDTKTNSIVLVDVTPLSLGVETAGGIMSFIIDRNTPIPCTKKDVYTTYADNQRAVTINIYEGERQMTRFNHKLGQFDLLEIPPGPKGGSRIEVTFDVDNNGILTVTACDITSQIHNQIKIVQNKGRLSEKQIAQLIEDASKYSRDDFQLRAHAEVRNKLESLIYQTKNDLTEPSVENRISPDEKNRMIYLMSTYKKWLDETPDVAVVECENNRQQLDHLRNMILTRVYADIPTIAPPSVPTSSSVPPSEFGTGSDGYVQNT</sequence>
<dbReference type="InterPro" id="IPR013126">
    <property type="entry name" value="Hsp_70_fam"/>
</dbReference>
<dbReference type="EMBL" id="MN739182">
    <property type="protein sequence ID" value="QHS92579.1"/>
    <property type="molecule type" value="Genomic_DNA"/>
</dbReference>
<name>A0A6C0BLX0_9ZZZZ</name>
<dbReference type="FunFam" id="3.30.420.40:FF:000004">
    <property type="entry name" value="Molecular chaperone DnaK"/>
    <property type="match status" value="1"/>
</dbReference>
<dbReference type="CDD" id="cd24028">
    <property type="entry name" value="ASKHA_NBD_HSP70_HSPA1-like"/>
    <property type="match status" value="1"/>
</dbReference>
<dbReference type="SUPFAM" id="SSF53067">
    <property type="entry name" value="Actin-like ATPase domain"/>
    <property type="match status" value="2"/>
</dbReference>
<dbReference type="GO" id="GO:0005524">
    <property type="term" value="F:ATP binding"/>
    <property type="evidence" value="ECO:0007669"/>
    <property type="project" value="UniProtKB-KW"/>
</dbReference>
<evidence type="ECO:0000256" key="1">
    <source>
        <dbReference type="ARBA" id="ARBA00007381"/>
    </source>
</evidence>
<dbReference type="Pfam" id="PF00012">
    <property type="entry name" value="HSP70"/>
    <property type="match status" value="1"/>
</dbReference>
<dbReference type="PRINTS" id="PR00301">
    <property type="entry name" value="HEATSHOCK70"/>
</dbReference>
<dbReference type="FunFam" id="2.60.34.10:FF:000012">
    <property type="entry name" value="Heat shock 70 kDa protein"/>
    <property type="match status" value="1"/>
</dbReference>
<feature type="region of interest" description="Disordered" evidence="4">
    <location>
        <begin position="623"/>
        <end position="648"/>
    </location>
</feature>
<accession>A0A6C0BLX0</accession>
<protein>
    <submittedName>
        <fullName evidence="5">Uncharacterized protein</fullName>
    </submittedName>
</protein>
<evidence type="ECO:0000256" key="2">
    <source>
        <dbReference type="ARBA" id="ARBA00022741"/>
    </source>
</evidence>
<dbReference type="InterPro" id="IPR029048">
    <property type="entry name" value="HSP70_C_sf"/>
</dbReference>
<dbReference type="Gene3D" id="2.60.34.10">
    <property type="entry name" value="Substrate Binding Domain Of DNAk, Chain A, domain 1"/>
    <property type="match status" value="1"/>
</dbReference>
<dbReference type="SUPFAM" id="SSF100934">
    <property type="entry name" value="Heat shock protein 70kD (HSP70), C-terminal subdomain"/>
    <property type="match status" value="1"/>
</dbReference>
<reference evidence="5" key="1">
    <citation type="journal article" date="2020" name="Nature">
        <title>Giant virus diversity and host interactions through global metagenomics.</title>
        <authorList>
            <person name="Schulz F."/>
            <person name="Roux S."/>
            <person name="Paez-Espino D."/>
            <person name="Jungbluth S."/>
            <person name="Walsh D.A."/>
            <person name="Denef V.J."/>
            <person name="McMahon K.D."/>
            <person name="Konstantinidis K.T."/>
            <person name="Eloe-Fadrosh E.A."/>
            <person name="Kyrpides N.C."/>
            <person name="Woyke T."/>
        </authorList>
    </citation>
    <scope>NUCLEOTIDE SEQUENCE</scope>
    <source>
        <strain evidence="5">GVMAG-M-3300014204-73</strain>
    </source>
</reference>
<dbReference type="SUPFAM" id="SSF100920">
    <property type="entry name" value="Heat shock protein 70kD (HSP70), peptide-binding domain"/>
    <property type="match status" value="1"/>
</dbReference>
<organism evidence="5">
    <name type="scientific">viral metagenome</name>
    <dbReference type="NCBI Taxonomy" id="1070528"/>
    <lineage>
        <taxon>unclassified sequences</taxon>
        <taxon>metagenomes</taxon>
        <taxon>organismal metagenomes</taxon>
    </lineage>
</organism>
<dbReference type="GO" id="GO:0140662">
    <property type="term" value="F:ATP-dependent protein folding chaperone"/>
    <property type="evidence" value="ECO:0007669"/>
    <property type="project" value="InterPro"/>
</dbReference>
<dbReference type="Gene3D" id="3.30.420.40">
    <property type="match status" value="2"/>
</dbReference>
<comment type="similarity">
    <text evidence="1">Belongs to the heat shock protein 70 family.</text>
</comment>
<dbReference type="PROSITE" id="PS00297">
    <property type="entry name" value="HSP70_1"/>
    <property type="match status" value="1"/>
</dbReference>
<dbReference type="FunFam" id="3.30.30.30:FF:000001">
    <property type="entry name" value="heat shock 70 kDa protein-like"/>
    <property type="match status" value="1"/>
</dbReference>